<feature type="transmembrane region" description="Helical" evidence="7">
    <location>
        <begin position="139"/>
        <end position="161"/>
    </location>
</feature>
<dbReference type="InterPro" id="IPR036259">
    <property type="entry name" value="MFS_trans_sf"/>
</dbReference>
<feature type="transmembrane region" description="Helical" evidence="7">
    <location>
        <begin position="253"/>
        <end position="274"/>
    </location>
</feature>
<evidence type="ECO:0000256" key="7">
    <source>
        <dbReference type="SAM" id="Phobius"/>
    </source>
</evidence>
<proteinExistence type="predicted"/>
<keyword evidence="6 7" id="KW-0472">Membrane</keyword>
<dbReference type="InterPro" id="IPR011701">
    <property type="entry name" value="MFS"/>
</dbReference>
<evidence type="ECO:0000313" key="9">
    <source>
        <dbReference type="EMBL" id="QIH23626.1"/>
    </source>
</evidence>
<protein>
    <submittedName>
        <fullName evidence="9">Multidrug efflux MFS transporter</fullName>
    </submittedName>
</protein>
<feature type="transmembrane region" description="Helical" evidence="7">
    <location>
        <begin position="49"/>
        <end position="70"/>
    </location>
</feature>
<evidence type="ECO:0000256" key="3">
    <source>
        <dbReference type="ARBA" id="ARBA00022475"/>
    </source>
</evidence>
<dbReference type="GO" id="GO:0005886">
    <property type="term" value="C:plasma membrane"/>
    <property type="evidence" value="ECO:0007669"/>
    <property type="project" value="UniProtKB-SubCell"/>
</dbReference>
<dbReference type="PRINTS" id="PR01035">
    <property type="entry name" value="TCRTETA"/>
</dbReference>
<feature type="transmembrane region" description="Helical" evidence="7">
    <location>
        <begin position="286"/>
        <end position="305"/>
    </location>
</feature>
<dbReference type="InterPro" id="IPR001958">
    <property type="entry name" value="Tet-R_TetA/multi-R_MdtG-like"/>
</dbReference>
<dbReference type="RefSeq" id="WP_006735812.1">
    <property type="nucleotide sequence ID" value="NZ_CP049228.1"/>
</dbReference>
<dbReference type="PANTHER" id="PTHR43414">
    <property type="entry name" value="MULTIDRUG RESISTANCE PROTEIN MDTG"/>
    <property type="match status" value="1"/>
</dbReference>
<evidence type="ECO:0000256" key="4">
    <source>
        <dbReference type="ARBA" id="ARBA00022692"/>
    </source>
</evidence>
<feature type="transmembrane region" description="Helical" evidence="7">
    <location>
        <begin position="216"/>
        <end position="241"/>
    </location>
</feature>
<feature type="transmembrane region" description="Helical" evidence="7">
    <location>
        <begin position="12"/>
        <end position="37"/>
    </location>
</feature>
<dbReference type="EMBL" id="CP049228">
    <property type="protein sequence ID" value="QIH23626.1"/>
    <property type="molecule type" value="Genomic_DNA"/>
</dbReference>
<keyword evidence="2" id="KW-0813">Transport</keyword>
<evidence type="ECO:0000256" key="6">
    <source>
        <dbReference type="ARBA" id="ARBA00023136"/>
    </source>
</evidence>
<evidence type="ECO:0000259" key="8">
    <source>
        <dbReference type="PROSITE" id="PS50850"/>
    </source>
</evidence>
<dbReference type="SUPFAM" id="SSF103473">
    <property type="entry name" value="MFS general substrate transporter"/>
    <property type="match status" value="1"/>
</dbReference>
<gene>
    <name evidence="9" type="ORF">G6Z83_02605</name>
</gene>
<reference evidence="9 10" key="1">
    <citation type="submission" date="2020-02" db="EMBL/GenBank/DDBJ databases">
        <title>Complete genome sequences of six Lactobacillus iners strains isolated from the human vagina.</title>
        <authorList>
            <person name="France M.T."/>
            <person name="Rutt L."/>
            <person name="Narina S."/>
            <person name="Arbaugh S."/>
            <person name="Humphrys M.S."/>
            <person name="Ma B."/>
            <person name="Hayward M.R."/>
            <person name="Relman D."/>
            <person name="Kwon D.S."/>
            <person name="Ravel J."/>
        </authorList>
    </citation>
    <scope>NUCLEOTIDE SEQUENCE [LARGE SCALE GENOMIC DNA]</scope>
    <source>
        <strain evidence="9 10">C0210C1</strain>
    </source>
</reference>
<evidence type="ECO:0000256" key="5">
    <source>
        <dbReference type="ARBA" id="ARBA00022989"/>
    </source>
</evidence>
<keyword evidence="3" id="KW-1003">Cell membrane</keyword>
<feature type="domain" description="Major facilitator superfamily (MFS) profile" evidence="8">
    <location>
        <begin position="11"/>
        <end position="398"/>
    </location>
</feature>
<organism evidence="9 10">
    <name type="scientific">Lactobacillus iners</name>
    <dbReference type="NCBI Taxonomy" id="147802"/>
    <lineage>
        <taxon>Bacteria</taxon>
        <taxon>Bacillati</taxon>
        <taxon>Bacillota</taxon>
        <taxon>Bacilli</taxon>
        <taxon>Lactobacillales</taxon>
        <taxon>Lactobacillaceae</taxon>
        <taxon>Lactobacillus</taxon>
    </lineage>
</organism>
<dbReference type="Pfam" id="PF07690">
    <property type="entry name" value="MFS_1"/>
    <property type="match status" value="1"/>
</dbReference>
<feature type="transmembrane region" description="Helical" evidence="7">
    <location>
        <begin position="376"/>
        <end position="395"/>
    </location>
</feature>
<comment type="subcellular location">
    <subcellularLocation>
        <location evidence="1">Cell membrane</location>
        <topology evidence="1">Multi-pass membrane protein</topology>
    </subcellularLocation>
</comment>
<accession>A0A6G7B8L1</accession>
<keyword evidence="4 7" id="KW-0812">Transmembrane</keyword>
<dbReference type="PROSITE" id="PS50850">
    <property type="entry name" value="MFS"/>
    <property type="match status" value="1"/>
</dbReference>
<evidence type="ECO:0000256" key="1">
    <source>
        <dbReference type="ARBA" id="ARBA00004651"/>
    </source>
</evidence>
<dbReference type="GO" id="GO:0022857">
    <property type="term" value="F:transmembrane transporter activity"/>
    <property type="evidence" value="ECO:0007669"/>
    <property type="project" value="InterPro"/>
</dbReference>
<dbReference type="PANTHER" id="PTHR43414:SF6">
    <property type="entry name" value="MULTIDRUG RESISTANCE PROTEIN MDTG"/>
    <property type="match status" value="1"/>
</dbReference>
<name>A0A6G7B8L1_9LACO</name>
<feature type="transmembrane region" description="Helical" evidence="7">
    <location>
        <begin position="82"/>
        <end position="104"/>
    </location>
</feature>
<dbReference type="AlphaFoldDB" id="A0A6G7B8L1"/>
<evidence type="ECO:0000256" key="2">
    <source>
        <dbReference type="ARBA" id="ARBA00022448"/>
    </source>
</evidence>
<dbReference type="InterPro" id="IPR020846">
    <property type="entry name" value="MFS_dom"/>
</dbReference>
<dbReference type="Gene3D" id="1.20.1250.20">
    <property type="entry name" value="MFS general substrate transporter like domains"/>
    <property type="match status" value="2"/>
</dbReference>
<keyword evidence="5 7" id="KW-1133">Transmembrane helix</keyword>
<evidence type="ECO:0000313" key="10">
    <source>
        <dbReference type="Proteomes" id="UP000501676"/>
    </source>
</evidence>
<sequence length="399" mass="43387">MNKQEIIFKQNLFVLAIAVFIAGIGFSEALPFLPLYIKTLGTFTHKELNFWVGFTFSTTYFVSALVSPWWGKLADQRGRKLMILRSSIGMAIAIGSMGFVTNVYQLFCLRMLQGFFAGFVSNANALIATESPKNQAGKAMGTMAASFTAGNLLGPLLGGLLASMFTYHFTFLLTGILLFISFILSFLFVKEEFKPISKQSVITNKQVINSLKSSNLIFGLLLTTIIIQTANSSINPIVALYVANLMHNQGNTIFVAGIIAALPGIATFLAAPRFGELGDKIGTHKIIIGGLISAILFFFATAFVTNAVQLGFLRFLIGFSDACLFSQVQTMLAKNSSIQTTGRIFSWNQSAMYIGNIFGPLVGSTVAGFFNYNVLFIVTAALVGINLLLFHINVVKNIN</sequence>
<dbReference type="Proteomes" id="UP000501676">
    <property type="component" value="Chromosome"/>
</dbReference>
<feature type="transmembrane region" description="Helical" evidence="7">
    <location>
        <begin position="167"/>
        <end position="189"/>
    </location>
</feature>